<evidence type="ECO:0000256" key="3">
    <source>
        <dbReference type="ARBA" id="ARBA00023237"/>
    </source>
</evidence>
<gene>
    <name evidence="7" type="ORF">FKG94_19700</name>
</gene>
<dbReference type="Pfam" id="PF00593">
    <property type="entry name" value="TonB_dep_Rec_b-barrel"/>
    <property type="match status" value="1"/>
</dbReference>
<comment type="caution">
    <text evidence="7">The sequence shown here is derived from an EMBL/GenBank/DDBJ whole genome shotgun (WGS) entry which is preliminary data.</text>
</comment>
<protein>
    <submittedName>
        <fullName evidence="7">TonB-dependent receptor</fullName>
    </submittedName>
</protein>
<feature type="domain" description="TonB-dependent receptor plug" evidence="6">
    <location>
        <begin position="59"/>
        <end position="161"/>
    </location>
</feature>
<dbReference type="InterPro" id="IPR037066">
    <property type="entry name" value="Plug_dom_sf"/>
</dbReference>
<comment type="similarity">
    <text evidence="4">Belongs to the TonB-dependent receptor family.</text>
</comment>
<keyword evidence="2 4" id="KW-0472">Membrane</keyword>
<name>A0A545T292_9GAMM</name>
<dbReference type="PANTHER" id="PTHR40980:SF3">
    <property type="entry name" value="TONB-DEPENDENT RECEPTOR-LIKE BETA-BARREL DOMAIN-CONTAINING PROTEIN"/>
    <property type="match status" value="1"/>
</dbReference>
<evidence type="ECO:0000313" key="7">
    <source>
        <dbReference type="EMBL" id="TQV71341.1"/>
    </source>
</evidence>
<dbReference type="InterPro" id="IPR000531">
    <property type="entry name" value="Beta-barrel_TonB"/>
</dbReference>
<keyword evidence="3" id="KW-0998">Cell outer membrane</keyword>
<dbReference type="InterPro" id="IPR036942">
    <property type="entry name" value="Beta-barrel_TonB_sf"/>
</dbReference>
<dbReference type="SUPFAM" id="SSF56935">
    <property type="entry name" value="Porins"/>
    <property type="match status" value="1"/>
</dbReference>
<evidence type="ECO:0000256" key="2">
    <source>
        <dbReference type="ARBA" id="ARBA00023136"/>
    </source>
</evidence>
<dbReference type="NCBIfam" id="TIGR01782">
    <property type="entry name" value="TonB-Xanth-Caul"/>
    <property type="match status" value="1"/>
</dbReference>
<dbReference type="Pfam" id="PF07715">
    <property type="entry name" value="Plug"/>
    <property type="match status" value="1"/>
</dbReference>
<keyword evidence="7" id="KW-0675">Receptor</keyword>
<keyword evidence="4" id="KW-0798">TonB box</keyword>
<dbReference type="AlphaFoldDB" id="A0A545T292"/>
<reference evidence="7 8" key="1">
    <citation type="submission" date="2019-06" db="EMBL/GenBank/DDBJ databases">
        <title>Whole genome sequence for Cellvibrionaceae sp. R142.</title>
        <authorList>
            <person name="Wang G."/>
        </authorList>
    </citation>
    <scope>NUCLEOTIDE SEQUENCE [LARGE SCALE GENOMIC DNA]</scope>
    <source>
        <strain evidence="7 8">R142</strain>
    </source>
</reference>
<dbReference type="PANTHER" id="PTHR40980">
    <property type="entry name" value="PLUG DOMAIN-CONTAINING PROTEIN"/>
    <property type="match status" value="1"/>
</dbReference>
<evidence type="ECO:0000256" key="1">
    <source>
        <dbReference type="ARBA" id="ARBA00004442"/>
    </source>
</evidence>
<comment type="subcellular location">
    <subcellularLocation>
        <location evidence="1 4">Cell outer membrane</location>
    </subcellularLocation>
</comment>
<proteinExistence type="inferred from homology"/>
<dbReference type="OrthoDB" id="8727862at2"/>
<evidence type="ECO:0000259" key="6">
    <source>
        <dbReference type="Pfam" id="PF07715"/>
    </source>
</evidence>
<dbReference type="RefSeq" id="WP_142928659.1">
    <property type="nucleotide sequence ID" value="NZ_ML660100.1"/>
</dbReference>
<dbReference type="EMBL" id="VHSG01000021">
    <property type="protein sequence ID" value="TQV71341.1"/>
    <property type="molecule type" value="Genomic_DNA"/>
</dbReference>
<dbReference type="InterPro" id="IPR012910">
    <property type="entry name" value="Plug_dom"/>
</dbReference>
<dbReference type="Gene3D" id="2.170.130.10">
    <property type="entry name" value="TonB-dependent receptor, plug domain"/>
    <property type="match status" value="1"/>
</dbReference>
<dbReference type="InterPro" id="IPR010104">
    <property type="entry name" value="TonB_rcpt_bac"/>
</dbReference>
<dbReference type="Gene3D" id="2.40.170.20">
    <property type="entry name" value="TonB-dependent receptor, beta-barrel domain"/>
    <property type="match status" value="1"/>
</dbReference>
<dbReference type="Proteomes" id="UP000319732">
    <property type="component" value="Unassembled WGS sequence"/>
</dbReference>
<evidence type="ECO:0000259" key="5">
    <source>
        <dbReference type="Pfam" id="PF00593"/>
    </source>
</evidence>
<keyword evidence="8" id="KW-1185">Reference proteome</keyword>
<evidence type="ECO:0000256" key="4">
    <source>
        <dbReference type="RuleBase" id="RU003357"/>
    </source>
</evidence>
<accession>A0A545T292</accession>
<feature type="domain" description="TonB-dependent receptor-like beta-barrel" evidence="5">
    <location>
        <begin position="449"/>
        <end position="968"/>
    </location>
</feature>
<organism evidence="7 8">
    <name type="scientific">Exilibacterium tricleocarpae</name>
    <dbReference type="NCBI Taxonomy" id="2591008"/>
    <lineage>
        <taxon>Bacteria</taxon>
        <taxon>Pseudomonadati</taxon>
        <taxon>Pseudomonadota</taxon>
        <taxon>Gammaproteobacteria</taxon>
        <taxon>Cellvibrionales</taxon>
        <taxon>Cellvibrionaceae</taxon>
        <taxon>Exilibacterium</taxon>
    </lineage>
</organism>
<evidence type="ECO:0000313" key="8">
    <source>
        <dbReference type="Proteomes" id="UP000319732"/>
    </source>
</evidence>
<dbReference type="GO" id="GO:0009279">
    <property type="term" value="C:cell outer membrane"/>
    <property type="evidence" value="ECO:0007669"/>
    <property type="project" value="UniProtKB-SubCell"/>
</dbReference>
<sequence>MAKLLPFQQRLFLPLIAICSLGPPAPPAKAQRDEALAIEEVVVTGIRQAQETSIGIKRAARSIVDSISSEDIGKLPDITITDSLARITGVQVRRSAGEGGGISIRGLPQVLATLNGESYLGSGSVTTVQPDFNDIPSQLFSGADVIKSATAGTNAGGITGVVDLKTFRPFAFGAGFTLSGATEIQSGRESDETDPSVNGLVSWHNEKVGAMASVSYQEKNLANYYSGMTNGGENAGWSQIAGEDWAWGADINNDGDTNDAFLAYQGHLASNRFTERERLGYNVAFQFDLGEGFELVAELFHTEMEEYQRSAGLFHSDKWNRWGWFRPQNADGSSAFRDTGITIDGRDFFTTQTYTGNGRRIKSFSSLQFEDSSSQNINIELNYDKGGPLVASARAVVGEAQRTRLFSSADIDLAIGNQWGVAFQNYTDGLNQAVNPGGYAGFPTLTVDYGGDGAAWSGFDNNANLDAEGNAAGAARTIGDYLADIDSYGVGALISENNFDREAELNVVRFDGRYGFQNDGFITSVDAGVRFSARKVKNREFDIAAPFGENDCLVKWKATDVTLNQSSCNSGQNLNDGNPDNDIFFTSGRPLGLRDLGDVIRVTDVGPVRGIPGFFALDPAAMDNVWAFHNAFYPGNVRVSNPGKSYRVDLDELSYYLQVNFAYGQLAGNLGLRQLETTLTVVQNVVGDSQPYGLSAIDAGDLVTERELTDTLPALNLSYDLSDKLKLRAAYAKTVTPLDLAQWGGAFDPDFTLDGDAGSPTFGTFIAVSATETGNPNLDPWRADNVDLSLEYYLGDASLLNLGLFRVEVDSFTQGGEELRALPDADGVVRRSVPVSTITQGDGGTLEGVEMGAKLALVDFPGLAGSWLGHFGADVNYTYSPGDSGQKDVEGNELGFPENSEDVYNIVLWYETDKWQARIGYNYRSERVVLLNQAGSLTLMQEATAYLDASVSYHISDRISVFLNGSNLTDESERFYLQRSDQEAWENTLEPRYTMGVRGTF</sequence>